<proteinExistence type="inferred from homology"/>
<keyword evidence="4" id="KW-0274">FAD</keyword>
<evidence type="ECO:0000313" key="12">
    <source>
        <dbReference type="Proteomes" id="UP000250086"/>
    </source>
</evidence>
<keyword evidence="7" id="KW-0520">NAD</keyword>
<keyword evidence="3" id="KW-0285">Flavoprotein</keyword>
<dbReference type="EMBL" id="UAPV01000001">
    <property type="protein sequence ID" value="SPT70634.1"/>
    <property type="molecule type" value="Genomic_DNA"/>
</dbReference>
<dbReference type="PANTHER" id="PTHR43706">
    <property type="entry name" value="NADH DEHYDROGENASE"/>
    <property type="match status" value="1"/>
</dbReference>
<evidence type="ECO:0000259" key="10">
    <source>
        <dbReference type="Pfam" id="PF22366"/>
    </source>
</evidence>
<keyword evidence="5" id="KW-0809">Transit peptide</keyword>
<dbReference type="PRINTS" id="PR00368">
    <property type="entry name" value="FADPNR"/>
</dbReference>
<keyword evidence="12" id="KW-1185">Reference proteome</keyword>
<organism evidence="11 12">
    <name type="scientific">Anaerobiospirillum thomasii</name>
    <dbReference type="NCBI Taxonomy" id="179995"/>
    <lineage>
        <taxon>Bacteria</taxon>
        <taxon>Pseudomonadati</taxon>
        <taxon>Pseudomonadota</taxon>
        <taxon>Gammaproteobacteria</taxon>
        <taxon>Aeromonadales</taxon>
        <taxon>Succinivibrionaceae</taxon>
        <taxon>Anaerobiospirillum</taxon>
    </lineage>
</organism>
<evidence type="ECO:0000256" key="5">
    <source>
        <dbReference type="ARBA" id="ARBA00022946"/>
    </source>
</evidence>
<name>A0A2X0WCZ2_9GAMM</name>
<feature type="domain" description="External alternative NADH-ubiquinone oxidoreductase-like C-terminal" evidence="10">
    <location>
        <begin position="356"/>
        <end position="408"/>
    </location>
</feature>
<evidence type="ECO:0000256" key="6">
    <source>
        <dbReference type="ARBA" id="ARBA00023002"/>
    </source>
</evidence>
<dbReference type="InterPro" id="IPR036188">
    <property type="entry name" value="FAD/NAD-bd_sf"/>
</dbReference>
<dbReference type="SUPFAM" id="SSF51905">
    <property type="entry name" value="FAD/NAD(P)-binding domain"/>
    <property type="match status" value="1"/>
</dbReference>
<evidence type="ECO:0000256" key="1">
    <source>
        <dbReference type="ARBA" id="ARBA00005272"/>
    </source>
</evidence>
<reference evidence="11 12" key="1">
    <citation type="submission" date="2018-06" db="EMBL/GenBank/DDBJ databases">
        <authorList>
            <consortium name="Pathogen Informatics"/>
            <person name="Doyle S."/>
        </authorList>
    </citation>
    <scope>NUCLEOTIDE SEQUENCE [LARGE SCALE GENOMIC DNA]</scope>
    <source>
        <strain evidence="11 12">NCTC13093</strain>
    </source>
</reference>
<evidence type="ECO:0000256" key="3">
    <source>
        <dbReference type="ARBA" id="ARBA00022630"/>
    </source>
</evidence>
<dbReference type="EC" id="1.6.5.9" evidence="2"/>
<evidence type="ECO:0000313" key="11">
    <source>
        <dbReference type="EMBL" id="SPT70634.1"/>
    </source>
</evidence>
<dbReference type="Gene3D" id="3.50.50.100">
    <property type="match status" value="1"/>
</dbReference>
<dbReference type="GO" id="GO:0050136">
    <property type="term" value="F:NADH dehydrogenase (quinone) (non-electrogenic) activity"/>
    <property type="evidence" value="ECO:0007669"/>
    <property type="project" value="UniProtKB-EC"/>
</dbReference>
<evidence type="ECO:0000256" key="8">
    <source>
        <dbReference type="ARBA" id="ARBA00047599"/>
    </source>
</evidence>
<dbReference type="Pfam" id="PF22366">
    <property type="entry name" value="NDH2_C"/>
    <property type="match status" value="1"/>
</dbReference>
<dbReference type="OrthoDB" id="9781621at2"/>
<evidence type="ECO:0000256" key="7">
    <source>
        <dbReference type="ARBA" id="ARBA00023027"/>
    </source>
</evidence>
<dbReference type="RefSeq" id="WP_113744685.1">
    <property type="nucleotide sequence ID" value="NZ_UAPU01000005.1"/>
</dbReference>
<dbReference type="InterPro" id="IPR023753">
    <property type="entry name" value="FAD/NAD-binding_dom"/>
</dbReference>
<dbReference type="PRINTS" id="PR00411">
    <property type="entry name" value="PNDRDTASEI"/>
</dbReference>
<dbReference type="Proteomes" id="UP000250086">
    <property type="component" value="Unassembled WGS sequence"/>
</dbReference>
<keyword evidence="6 11" id="KW-0560">Oxidoreductase</keyword>
<dbReference type="Pfam" id="PF07992">
    <property type="entry name" value="Pyr_redox_2"/>
    <property type="match status" value="1"/>
</dbReference>
<comment type="catalytic activity">
    <reaction evidence="8">
        <text>a quinone + NADH + H(+) = a quinol + NAD(+)</text>
        <dbReference type="Rhea" id="RHEA:46160"/>
        <dbReference type="ChEBI" id="CHEBI:15378"/>
        <dbReference type="ChEBI" id="CHEBI:24646"/>
        <dbReference type="ChEBI" id="CHEBI:57540"/>
        <dbReference type="ChEBI" id="CHEBI:57945"/>
        <dbReference type="ChEBI" id="CHEBI:132124"/>
        <dbReference type="EC" id="1.6.5.9"/>
    </reaction>
</comment>
<dbReference type="PANTHER" id="PTHR43706:SF47">
    <property type="entry name" value="EXTERNAL NADH-UBIQUINONE OXIDOREDUCTASE 1, MITOCHONDRIAL-RELATED"/>
    <property type="match status" value="1"/>
</dbReference>
<gene>
    <name evidence="11" type="ORF">NCTC13093_02052</name>
</gene>
<accession>A0A2X0WCZ2</accession>
<evidence type="ECO:0000259" key="9">
    <source>
        <dbReference type="Pfam" id="PF07992"/>
    </source>
</evidence>
<protein>
    <recommendedName>
        <fullName evidence="2">NADH:ubiquinone reductase (non-electrogenic)</fullName>
        <ecNumber evidence="2">1.6.5.9</ecNumber>
    </recommendedName>
</protein>
<dbReference type="AlphaFoldDB" id="A0A2X0WCZ2"/>
<feature type="domain" description="FAD/NAD(P)-binding" evidence="9">
    <location>
        <begin position="12"/>
        <end position="332"/>
    </location>
</feature>
<dbReference type="InterPro" id="IPR054585">
    <property type="entry name" value="NDH2-like_C"/>
</dbReference>
<comment type="similarity">
    <text evidence="1">Belongs to the NADH dehydrogenase family.</text>
</comment>
<sequence>MSVNIEATNKRRVVIVGGGFGGLRLALDLKNSGFQVVLVDKNNFHQFPPLIYQVGTSGLQPSSISFPYRKIFEDREDYYFRMAEMRAVFPEESYIQTSIGKLTYDYLVLAHGSTTNFYGNKNIEDAAMPMKTVAESMGLRNALLSNFERAVTCFTEQEKQDLLNIVIVGGGPTGVELAGAIAEMKKYVLPKDYPDMDSERMNIYLVQSSDRLLPSMSAKASKKSLAFLEKLGVEVILNTRVTDYKDNVAILNNGRTIRTRTFMWVCGIIGNKIIGLKDNQFGPGGRVLVDEYNKVIGTDNIFAIGDIALMLDKDKKFPKGHPQMAQPSIQQGKNLADNLKAMLNNKPLKPFKYKDLGSMATIGRNKAVADVFGMRFAGMFAWMLWMVVHLRSILGIKNKLSVLFDWSWSYVTYDKSNRMILTAAKPKILREREMQEQLKHWGELENMQEMQHIKSRTE</sequence>
<evidence type="ECO:0000256" key="2">
    <source>
        <dbReference type="ARBA" id="ARBA00012637"/>
    </source>
</evidence>
<evidence type="ECO:0000256" key="4">
    <source>
        <dbReference type="ARBA" id="ARBA00022827"/>
    </source>
</evidence>
<dbReference type="InterPro" id="IPR045024">
    <property type="entry name" value="NDH-2"/>
</dbReference>